<name>A0A0D2D8H4_9EURO</name>
<protein>
    <recommendedName>
        <fullName evidence="3">Transcription factor domain-containing protein</fullName>
    </recommendedName>
</protein>
<dbReference type="OrthoDB" id="4158087at2759"/>
<dbReference type="PANTHER" id="PTHR37540:SF9">
    <property type="entry name" value="ZN(2)-C6 FUNGAL-TYPE DOMAIN-CONTAINING PROTEIN"/>
    <property type="match status" value="1"/>
</dbReference>
<keyword evidence="2" id="KW-1185">Reference proteome</keyword>
<dbReference type="Proteomes" id="UP000053342">
    <property type="component" value="Unassembled WGS sequence"/>
</dbReference>
<evidence type="ECO:0000313" key="1">
    <source>
        <dbReference type="EMBL" id="KIW39418.1"/>
    </source>
</evidence>
<dbReference type="PANTHER" id="PTHR37540">
    <property type="entry name" value="TRANSCRIPTION FACTOR (ACR-2), PUTATIVE-RELATED-RELATED"/>
    <property type="match status" value="1"/>
</dbReference>
<reference evidence="1 2" key="1">
    <citation type="submission" date="2015-01" db="EMBL/GenBank/DDBJ databases">
        <title>The Genome Sequence of Exophiala oligosperma CBS72588.</title>
        <authorList>
            <consortium name="The Broad Institute Genomics Platform"/>
            <person name="Cuomo C."/>
            <person name="de Hoog S."/>
            <person name="Gorbushina A."/>
            <person name="Stielow B."/>
            <person name="Teixiera M."/>
            <person name="Abouelleil A."/>
            <person name="Chapman S.B."/>
            <person name="Priest M."/>
            <person name="Young S.K."/>
            <person name="Wortman J."/>
            <person name="Nusbaum C."/>
            <person name="Birren B."/>
        </authorList>
    </citation>
    <scope>NUCLEOTIDE SEQUENCE [LARGE SCALE GENOMIC DNA]</scope>
    <source>
        <strain evidence="1 2">CBS 72588</strain>
    </source>
</reference>
<evidence type="ECO:0000313" key="2">
    <source>
        <dbReference type="Proteomes" id="UP000053342"/>
    </source>
</evidence>
<dbReference type="AlphaFoldDB" id="A0A0D2D8H4"/>
<dbReference type="EMBL" id="KN847340">
    <property type="protein sequence ID" value="KIW39418.1"/>
    <property type="molecule type" value="Genomic_DNA"/>
</dbReference>
<dbReference type="VEuPathDB" id="FungiDB:PV06_09189"/>
<organism evidence="1 2">
    <name type="scientific">Exophiala oligosperma</name>
    <dbReference type="NCBI Taxonomy" id="215243"/>
    <lineage>
        <taxon>Eukaryota</taxon>
        <taxon>Fungi</taxon>
        <taxon>Dikarya</taxon>
        <taxon>Ascomycota</taxon>
        <taxon>Pezizomycotina</taxon>
        <taxon>Eurotiomycetes</taxon>
        <taxon>Chaetothyriomycetidae</taxon>
        <taxon>Chaetothyriales</taxon>
        <taxon>Herpotrichiellaceae</taxon>
        <taxon>Exophiala</taxon>
    </lineage>
</organism>
<accession>A0A0D2D8H4</accession>
<proteinExistence type="predicted"/>
<dbReference type="RefSeq" id="XP_016259634.1">
    <property type="nucleotide sequence ID" value="XM_016410612.1"/>
</dbReference>
<evidence type="ECO:0008006" key="3">
    <source>
        <dbReference type="Google" id="ProtNLM"/>
    </source>
</evidence>
<sequence length="483" mass="55051">MHFIISTNSQKGNEDDKKMIRRHVMLGKNKGRTRPSKRKESSISCVSVRVGPNGNPLVALSLVDDMYRSFIPIRVGSDCSCSEIAADVEQDTFGDIMKFAAVAPKILFPLAVLIGFEPQDRDWCDALTYDAAYLHATMSLVEVLVDNVMVRRHKVVNKSATRHLVKTVQLLREKMLERKEIYASDSTMRVILVLAITAFFLWDHETAKKHMQALRSIVDLRGGLATFHAQKILLTLLKCDLCISLHTGTKPMFFNAPFREPNMPYPEQKILTIGKSPEYRDSQVRDSILHDVHYDIATSWLVLQRFCSLANLAAQSHGLMPTQLHVQTMASVTYRLLDLNQFQAKSQEEMIRLGLLAFTHHIFLQYQHLKLPYSHFQYLLERSLARKELSDIANPQLTLWILMVAVISIPNLAEDIWLFKSLQTLFQVCNITSWTGLRGFMKSMMWIDVLHDKPGKDIYEAVSTCSDMESTCRAEKGVVFTLS</sequence>
<dbReference type="GeneID" id="27361263"/>
<gene>
    <name evidence="1" type="ORF">PV06_09189</name>
</gene>
<dbReference type="STRING" id="215243.A0A0D2D8H4"/>